<accession>A0A9D1GNT7</accession>
<proteinExistence type="inferred from homology"/>
<protein>
    <submittedName>
        <fullName evidence="2">ComF family protein</fullName>
    </submittedName>
</protein>
<dbReference type="InterPro" id="IPR029057">
    <property type="entry name" value="PRTase-like"/>
</dbReference>
<organism evidence="2 3">
    <name type="scientific">Candidatus Cryptobacteroides merdipullorum</name>
    <dbReference type="NCBI Taxonomy" id="2840771"/>
    <lineage>
        <taxon>Bacteria</taxon>
        <taxon>Pseudomonadati</taxon>
        <taxon>Bacteroidota</taxon>
        <taxon>Bacteroidia</taxon>
        <taxon>Bacteroidales</taxon>
        <taxon>Candidatus Cryptobacteroides</taxon>
    </lineage>
</organism>
<reference evidence="2" key="1">
    <citation type="submission" date="2020-10" db="EMBL/GenBank/DDBJ databases">
        <authorList>
            <person name="Gilroy R."/>
        </authorList>
    </citation>
    <scope>NUCLEOTIDE SEQUENCE</scope>
    <source>
        <strain evidence="2">ChiHecec2B26-709</strain>
    </source>
</reference>
<dbReference type="EMBL" id="DVLC01000026">
    <property type="protein sequence ID" value="HIT46487.1"/>
    <property type="molecule type" value="Genomic_DNA"/>
</dbReference>
<dbReference type="InterPro" id="IPR000836">
    <property type="entry name" value="PRTase_dom"/>
</dbReference>
<dbReference type="Gene3D" id="3.40.50.2020">
    <property type="match status" value="1"/>
</dbReference>
<name>A0A9D1GNT7_9BACT</name>
<dbReference type="CDD" id="cd06223">
    <property type="entry name" value="PRTases_typeI"/>
    <property type="match status" value="1"/>
</dbReference>
<dbReference type="Proteomes" id="UP000886881">
    <property type="component" value="Unassembled WGS sequence"/>
</dbReference>
<comment type="caution">
    <text evidence="2">The sequence shown here is derived from an EMBL/GenBank/DDBJ whole genome shotgun (WGS) entry which is preliminary data.</text>
</comment>
<dbReference type="SUPFAM" id="SSF53271">
    <property type="entry name" value="PRTase-like"/>
    <property type="match status" value="1"/>
</dbReference>
<evidence type="ECO:0000313" key="2">
    <source>
        <dbReference type="EMBL" id="HIT46487.1"/>
    </source>
</evidence>
<comment type="similarity">
    <text evidence="1">Belongs to the ComF/GntX family.</text>
</comment>
<dbReference type="PANTHER" id="PTHR47505:SF1">
    <property type="entry name" value="DNA UTILIZATION PROTEIN YHGH"/>
    <property type="match status" value="1"/>
</dbReference>
<evidence type="ECO:0000256" key="1">
    <source>
        <dbReference type="ARBA" id="ARBA00008007"/>
    </source>
</evidence>
<dbReference type="InterPro" id="IPR051910">
    <property type="entry name" value="ComF/GntX_DNA_util-trans"/>
</dbReference>
<reference evidence="2" key="2">
    <citation type="journal article" date="2021" name="PeerJ">
        <title>Extensive microbial diversity within the chicken gut microbiome revealed by metagenomics and culture.</title>
        <authorList>
            <person name="Gilroy R."/>
            <person name="Ravi A."/>
            <person name="Getino M."/>
            <person name="Pursley I."/>
            <person name="Horton D.L."/>
            <person name="Alikhan N.F."/>
            <person name="Baker D."/>
            <person name="Gharbi K."/>
            <person name="Hall N."/>
            <person name="Watson M."/>
            <person name="Adriaenssens E.M."/>
            <person name="Foster-Nyarko E."/>
            <person name="Jarju S."/>
            <person name="Secka A."/>
            <person name="Antonio M."/>
            <person name="Oren A."/>
            <person name="Chaudhuri R.R."/>
            <person name="La Ragione R."/>
            <person name="Hildebrand F."/>
            <person name="Pallen M.J."/>
        </authorList>
    </citation>
    <scope>NUCLEOTIDE SEQUENCE</scope>
    <source>
        <strain evidence="2">ChiHecec2B26-709</strain>
    </source>
</reference>
<gene>
    <name evidence="2" type="ORF">IAC35_01360</name>
</gene>
<sequence>MKTSLSAIVDLVLPRVCVVCERTLLPQERHICLNCLADLPETHFAKLGRNPMADKFNARIAGDRYEPYAFAAALFYYSADSGYSRITQSLKYHRDFGAGKFFARLLGSSLVSSELFAGVDLVVPVPLHWTRLWSRGYNQAEVIARELSSALSAPCRTDLLRRCRRTLTQTRLGGEEKSANVAGAFRATKKAASLATGDGISHILLVDDVFTSGATLGECHKALRAIFGPSTRISIATLGYAGD</sequence>
<dbReference type="PANTHER" id="PTHR47505">
    <property type="entry name" value="DNA UTILIZATION PROTEIN YHGH"/>
    <property type="match status" value="1"/>
</dbReference>
<evidence type="ECO:0000313" key="3">
    <source>
        <dbReference type="Proteomes" id="UP000886881"/>
    </source>
</evidence>
<dbReference type="AlphaFoldDB" id="A0A9D1GNT7"/>